<dbReference type="PROSITE" id="PS51318">
    <property type="entry name" value="TAT"/>
    <property type="match status" value="1"/>
</dbReference>
<feature type="domain" description="FAD-dependent oxidoreductase 2 FAD-binding" evidence="8">
    <location>
        <begin position="65"/>
        <end position="545"/>
    </location>
</feature>
<dbReference type="InterPro" id="IPR003953">
    <property type="entry name" value="FAD-dep_OxRdtase_2_FAD-bd"/>
</dbReference>
<evidence type="ECO:0000256" key="7">
    <source>
        <dbReference type="ARBA" id="ARBA00023014"/>
    </source>
</evidence>
<name>B3E7N7_TRIL1</name>
<evidence type="ECO:0000259" key="8">
    <source>
        <dbReference type="Pfam" id="PF00890"/>
    </source>
</evidence>
<sequence>MSKQGTQKTKEDMSRRGFLKASGLAMGTMALGLTAGCGDNVTRIGSSSNTTTDPNLPAAWDAEADVVIVGFGGAAAAAMITNKEKGINAKLLVLEAQDEDKKPIGQRVYAPSTYKCGGGTWLGAGTADQTASGFTETADEFYTTTLAAVGVGGDAALIKAYSENIAEVYSMLKDAGVTYGNYQPLYTSPPSGGVLIYGNERRLVRDGKTSKAVPHMHMAEKKKDANGNYLGTTAGNTLWVALETKALASMGTNDKVLYNTRATRLITNADGRVVGVAAVKTKAGETDDNGVPVVDESTTYYYKAKKAVLFCNGGFINNKDLLELYQPKSALCNGGQVPSYAGNCMDIGTGLLMGQAIGAGTKSLNNAENWCPIYYETNNFVKAIIVNPSGERFAPEDLSGSEMGAWIVNTYPSAWIIFDQKIYDSIGAATAQYLVTHSANTIDELATKISAPYLGQTLARYNTFAAAGKDDQFNKDPSVLQKIETGPFYAYKREINRVFAQTTGGLRINPKSQVLTAKGSVITGFYAAGSVTANVNSQYYVGGGSTSGAFAFGRIAIQQIAKETAWDAS</sequence>
<keyword evidence="5" id="KW-0274">FAD</keyword>
<dbReference type="InterPro" id="IPR019546">
    <property type="entry name" value="TAT_signal_bac_arc"/>
</dbReference>
<evidence type="ECO:0000256" key="5">
    <source>
        <dbReference type="ARBA" id="ARBA00022827"/>
    </source>
</evidence>
<protein>
    <submittedName>
        <fullName evidence="9">Fumarate reductase/succinate dehydrogenase flavoprotein domain protein</fullName>
    </submittedName>
</protein>
<evidence type="ECO:0000256" key="3">
    <source>
        <dbReference type="ARBA" id="ARBA00011771"/>
    </source>
</evidence>
<evidence type="ECO:0000256" key="1">
    <source>
        <dbReference type="ARBA" id="ARBA00001974"/>
    </source>
</evidence>
<dbReference type="PANTHER" id="PTHR43400">
    <property type="entry name" value="FUMARATE REDUCTASE"/>
    <property type="match status" value="1"/>
</dbReference>
<dbReference type="Proteomes" id="UP000002420">
    <property type="component" value="Chromosome"/>
</dbReference>
<dbReference type="OrthoDB" id="337830at2"/>
<evidence type="ECO:0000313" key="10">
    <source>
        <dbReference type="Proteomes" id="UP000002420"/>
    </source>
</evidence>
<comment type="cofactor">
    <cofactor evidence="1">
        <name>FAD</name>
        <dbReference type="ChEBI" id="CHEBI:57692"/>
    </cofactor>
</comment>
<dbReference type="SUPFAM" id="SSF51905">
    <property type="entry name" value="FAD/NAD(P)-binding domain"/>
    <property type="match status" value="1"/>
</dbReference>
<dbReference type="KEGG" id="glo:Glov_1298"/>
<dbReference type="InterPro" id="IPR036188">
    <property type="entry name" value="FAD/NAD-bd_sf"/>
</dbReference>
<dbReference type="NCBIfam" id="TIGR01409">
    <property type="entry name" value="TAT_signal_seq"/>
    <property type="match status" value="1"/>
</dbReference>
<keyword evidence="4" id="KW-0285">Flavoprotein</keyword>
<dbReference type="InterPro" id="IPR006311">
    <property type="entry name" value="TAT_signal"/>
</dbReference>
<dbReference type="AlphaFoldDB" id="B3E7N7"/>
<dbReference type="GO" id="GO:0016491">
    <property type="term" value="F:oxidoreductase activity"/>
    <property type="evidence" value="ECO:0007669"/>
    <property type="project" value="UniProtKB-KW"/>
</dbReference>
<dbReference type="STRING" id="398767.Glov_1298"/>
<evidence type="ECO:0000256" key="6">
    <source>
        <dbReference type="ARBA" id="ARBA00023002"/>
    </source>
</evidence>
<dbReference type="eggNOG" id="COG1053">
    <property type="taxonomic scope" value="Bacteria"/>
</dbReference>
<dbReference type="EMBL" id="CP001089">
    <property type="protein sequence ID" value="ACD95019.1"/>
    <property type="molecule type" value="Genomic_DNA"/>
</dbReference>
<keyword evidence="10" id="KW-1185">Reference proteome</keyword>
<dbReference type="InterPro" id="IPR027477">
    <property type="entry name" value="Succ_DH/fumarate_Rdtase_cat_sf"/>
</dbReference>
<evidence type="ECO:0000256" key="4">
    <source>
        <dbReference type="ARBA" id="ARBA00022630"/>
    </source>
</evidence>
<proteinExistence type="predicted"/>
<dbReference type="PANTHER" id="PTHR43400:SF10">
    <property type="entry name" value="3-OXOSTEROID 1-DEHYDROGENASE"/>
    <property type="match status" value="1"/>
</dbReference>
<keyword evidence="7" id="KW-0479">Metal-binding</keyword>
<dbReference type="RefSeq" id="WP_012469365.1">
    <property type="nucleotide sequence ID" value="NC_010814.1"/>
</dbReference>
<evidence type="ECO:0000313" key="9">
    <source>
        <dbReference type="EMBL" id="ACD95019.1"/>
    </source>
</evidence>
<accession>B3E7N7</accession>
<dbReference type="Pfam" id="PF00890">
    <property type="entry name" value="FAD_binding_2"/>
    <property type="match status" value="1"/>
</dbReference>
<dbReference type="HOGENOM" id="CLU_011398_4_4_7"/>
<reference evidence="9 10" key="1">
    <citation type="submission" date="2008-05" db="EMBL/GenBank/DDBJ databases">
        <title>Complete sequence of chromosome of Geobacter lovleyi SZ.</title>
        <authorList>
            <consortium name="US DOE Joint Genome Institute"/>
            <person name="Lucas S."/>
            <person name="Copeland A."/>
            <person name="Lapidus A."/>
            <person name="Glavina del Rio T."/>
            <person name="Dalin E."/>
            <person name="Tice H."/>
            <person name="Bruce D."/>
            <person name="Goodwin L."/>
            <person name="Pitluck S."/>
            <person name="Chertkov O."/>
            <person name="Meincke L."/>
            <person name="Brettin T."/>
            <person name="Detter J.C."/>
            <person name="Han C."/>
            <person name="Tapia R."/>
            <person name="Kuske C.R."/>
            <person name="Schmutz J."/>
            <person name="Larimer F."/>
            <person name="Land M."/>
            <person name="Hauser L."/>
            <person name="Kyrpides N."/>
            <person name="Mikhailova N."/>
            <person name="Sung Y."/>
            <person name="Fletcher K.E."/>
            <person name="Ritalahti K.M."/>
            <person name="Loeffler F.E."/>
            <person name="Richardson P."/>
        </authorList>
    </citation>
    <scope>NUCLEOTIDE SEQUENCE [LARGE SCALE GENOMIC DNA]</scope>
    <source>
        <strain evidence="10">ATCC BAA-1151 / DSM 17278 / SZ</strain>
    </source>
</reference>
<keyword evidence="6" id="KW-0560">Oxidoreductase</keyword>
<organism evidence="9 10">
    <name type="scientific">Trichlorobacter lovleyi (strain ATCC BAA-1151 / DSM 17278 / SZ)</name>
    <name type="common">Geobacter lovleyi</name>
    <dbReference type="NCBI Taxonomy" id="398767"/>
    <lineage>
        <taxon>Bacteria</taxon>
        <taxon>Pseudomonadati</taxon>
        <taxon>Thermodesulfobacteriota</taxon>
        <taxon>Desulfuromonadia</taxon>
        <taxon>Geobacterales</taxon>
        <taxon>Geobacteraceae</taxon>
        <taxon>Trichlorobacter</taxon>
    </lineage>
</organism>
<comment type="subcellular location">
    <subcellularLocation>
        <location evidence="2">Cell envelope</location>
    </subcellularLocation>
</comment>
<keyword evidence="7" id="KW-0411">Iron-sulfur</keyword>
<keyword evidence="7" id="KW-0408">Iron</keyword>
<dbReference type="SUPFAM" id="SSF56425">
    <property type="entry name" value="Succinate dehydrogenase/fumarate reductase flavoprotein, catalytic domain"/>
    <property type="match status" value="1"/>
</dbReference>
<dbReference type="GO" id="GO:0051536">
    <property type="term" value="F:iron-sulfur cluster binding"/>
    <property type="evidence" value="ECO:0007669"/>
    <property type="project" value="UniProtKB-KW"/>
</dbReference>
<gene>
    <name evidence="9" type="ordered locus">Glov_1298</name>
</gene>
<dbReference type="InterPro" id="IPR050315">
    <property type="entry name" value="FAD-oxidoreductase_2"/>
</dbReference>
<dbReference type="Gene3D" id="3.50.50.60">
    <property type="entry name" value="FAD/NAD(P)-binding domain"/>
    <property type="match status" value="1"/>
</dbReference>
<dbReference type="Gene3D" id="3.90.700.10">
    <property type="entry name" value="Succinate dehydrogenase/fumarate reductase flavoprotein, catalytic domain"/>
    <property type="match status" value="1"/>
</dbReference>
<dbReference type="GO" id="GO:0008202">
    <property type="term" value="P:steroid metabolic process"/>
    <property type="evidence" value="ECO:0007669"/>
    <property type="project" value="UniProtKB-ARBA"/>
</dbReference>
<evidence type="ECO:0000256" key="2">
    <source>
        <dbReference type="ARBA" id="ARBA00004196"/>
    </source>
</evidence>
<dbReference type="GO" id="GO:0030313">
    <property type="term" value="C:cell envelope"/>
    <property type="evidence" value="ECO:0007669"/>
    <property type="project" value="UniProtKB-SubCell"/>
</dbReference>
<comment type="subunit">
    <text evidence="3">Heterodimer of a large and a small subunit.</text>
</comment>